<keyword evidence="1" id="KW-1133">Transmembrane helix</keyword>
<proteinExistence type="predicted"/>
<evidence type="ECO:0000313" key="2">
    <source>
        <dbReference type="EMBL" id="JAD29648.1"/>
    </source>
</evidence>
<reference evidence="2" key="1">
    <citation type="submission" date="2014-09" db="EMBL/GenBank/DDBJ databases">
        <authorList>
            <person name="Magalhaes I.L.F."/>
            <person name="Oliveira U."/>
            <person name="Santos F.R."/>
            <person name="Vidigal T.H.D.A."/>
            <person name="Brescovit A.D."/>
            <person name="Santos A.J."/>
        </authorList>
    </citation>
    <scope>NUCLEOTIDE SEQUENCE</scope>
    <source>
        <tissue evidence="2">Shoot tissue taken approximately 20 cm above the soil surface</tissue>
    </source>
</reference>
<evidence type="ECO:0000256" key="1">
    <source>
        <dbReference type="SAM" id="Phobius"/>
    </source>
</evidence>
<feature type="transmembrane region" description="Helical" evidence="1">
    <location>
        <begin position="12"/>
        <end position="35"/>
    </location>
</feature>
<accession>A0A0A8YW88</accession>
<dbReference type="AlphaFoldDB" id="A0A0A8YW88"/>
<reference evidence="2" key="2">
    <citation type="journal article" date="2015" name="Data Brief">
        <title>Shoot transcriptome of the giant reed, Arundo donax.</title>
        <authorList>
            <person name="Barrero R.A."/>
            <person name="Guerrero F.D."/>
            <person name="Moolhuijzen P."/>
            <person name="Goolsby J.A."/>
            <person name="Tidwell J."/>
            <person name="Bellgard S.E."/>
            <person name="Bellgard M.I."/>
        </authorList>
    </citation>
    <scope>NUCLEOTIDE SEQUENCE</scope>
    <source>
        <tissue evidence="2">Shoot tissue taken approximately 20 cm above the soil surface</tissue>
    </source>
</reference>
<name>A0A0A8YW88_ARUDO</name>
<keyword evidence="1" id="KW-0472">Membrane</keyword>
<organism evidence="2">
    <name type="scientific">Arundo donax</name>
    <name type="common">Giant reed</name>
    <name type="synonym">Donax arundinaceus</name>
    <dbReference type="NCBI Taxonomy" id="35708"/>
    <lineage>
        <taxon>Eukaryota</taxon>
        <taxon>Viridiplantae</taxon>
        <taxon>Streptophyta</taxon>
        <taxon>Embryophyta</taxon>
        <taxon>Tracheophyta</taxon>
        <taxon>Spermatophyta</taxon>
        <taxon>Magnoliopsida</taxon>
        <taxon>Liliopsida</taxon>
        <taxon>Poales</taxon>
        <taxon>Poaceae</taxon>
        <taxon>PACMAD clade</taxon>
        <taxon>Arundinoideae</taxon>
        <taxon>Arundineae</taxon>
        <taxon>Arundo</taxon>
    </lineage>
</organism>
<protein>
    <submittedName>
        <fullName evidence="2">Uncharacterized protein</fullName>
    </submittedName>
</protein>
<dbReference type="EMBL" id="GBRH01268247">
    <property type="protein sequence ID" value="JAD29648.1"/>
    <property type="molecule type" value="Transcribed_RNA"/>
</dbReference>
<keyword evidence="1" id="KW-0812">Transmembrane</keyword>
<sequence>MAGHRIYHPYIYIMKISLFLHLLPHFLTCHIELVYKTNDYS</sequence>